<evidence type="ECO:0000256" key="3">
    <source>
        <dbReference type="PROSITE-ProRule" id="PRU00192"/>
    </source>
</evidence>
<dbReference type="AlphaFoldDB" id="A0A6P7YSD6"/>
<evidence type="ECO:0000256" key="4">
    <source>
        <dbReference type="SAM" id="MobiDB-lite"/>
    </source>
</evidence>
<dbReference type="Gene3D" id="2.30.30.40">
    <property type="entry name" value="SH3 Domains"/>
    <property type="match status" value="1"/>
</dbReference>
<evidence type="ECO:0000259" key="6">
    <source>
        <dbReference type="PROSITE" id="PS50105"/>
    </source>
</evidence>
<dbReference type="InterPro" id="IPR035721">
    <property type="entry name" value="SASH3_SH3"/>
</dbReference>
<accession>A0A6P7YSD6</accession>
<evidence type="ECO:0000256" key="1">
    <source>
        <dbReference type="ARBA" id="ARBA00022443"/>
    </source>
</evidence>
<name>A0A6P7YSD6_9AMPH</name>
<organism evidence="7 8">
    <name type="scientific">Microcaecilia unicolor</name>
    <dbReference type="NCBI Taxonomy" id="1415580"/>
    <lineage>
        <taxon>Eukaryota</taxon>
        <taxon>Metazoa</taxon>
        <taxon>Chordata</taxon>
        <taxon>Craniata</taxon>
        <taxon>Vertebrata</taxon>
        <taxon>Euteleostomi</taxon>
        <taxon>Amphibia</taxon>
        <taxon>Gymnophiona</taxon>
        <taxon>Siphonopidae</taxon>
        <taxon>Microcaecilia</taxon>
    </lineage>
</organism>
<dbReference type="SUPFAM" id="SSF47769">
    <property type="entry name" value="SAM/Pointed domain"/>
    <property type="match status" value="1"/>
</dbReference>
<dbReference type="PROSITE" id="PS50002">
    <property type="entry name" value="SH3"/>
    <property type="match status" value="1"/>
</dbReference>
<dbReference type="InterPro" id="IPR001452">
    <property type="entry name" value="SH3_domain"/>
</dbReference>
<feature type="compositionally biased region" description="Polar residues" evidence="4">
    <location>
        <begin position="330"/>
        <end position="341"/>
    </location>
</feature>
<sequence length="384" mass="43111">MLRRKPSNASDRETTQKKKLSLQRSSSFKDFAKSKPSSPVVSDKEFNLETNISENEAGIPITEEPSKSGGGKLSKKWRAVISRTMNRKMGKMVVKTLAEEMDSCTEQGSSSPVSPADSLDSHDHEKMSLCFMESDESLHSPLSRQTSAGSEIYSPTYTISNRDSMRLEDTIPPYTGPFCGRARVHTDFIPSPYDKDSLKLRKGDIIDIIEKPVVGTWTGMLNNKVGSFKFIYVDILPEERERPKKSRVQGRNKRPKAKTLQELLERISLQEHTSTFLVNGYQTLEDFKELTTTHLNELNITDPQQRAKLLTAAELLLDYDTGSETEEGRNSSSEPQPSMMNPNVDIPRDSGCYEGSESLENGREDPDMSSTEEHFHSLSLEESA</sequence>
<dbReference type="GO" id="GO:0002821">
    <property type="term" value="P:positive regulation of adaptive immune response"/>
    <property type="evidence" value="ECO:0007669"/>
    <property type="project" value="TreeGrafter"/>
</dbReference>
<keyword evidence="1 3" id="KW-0728">SH3 domain</keyword>
<dbReference type="GO" id="GO:0005634">
    <property type="term" value="C:nucleus"/>
    <property type="evidence" value="ECO:0007669"/>
    <property type="project" value="TreeGrafter"/>
</dbReference>
<dbReference type="OrthoDB" id="10047268at2759"/>
<protein>
    <submittedName>
        <fullName evidence="8">SAM and SH3 domain-containing protein 3</fullName>
    </submittedName>
</protein>
<dbReference type="GO" id="GO:0002639">
    <property type="term" value="P:positive regulation of immunoglobulin production"/>
    <property type="evidence" value="ECO:0007669"/>
    <property type="project" value="TreeGrafter"/>
</dbReference>
<keyword evidence="7" id="KW-1185">Reference proteome</keyword>
<dbReference type="InterPro" id="IPR021090">
    <property type="entry name" value="SPIDER"/>
</dbReference>
<keyword evidence="2" id="KW-0597">Phosphoprotein</keyword>
<dbReference type="Proteomes" id="UP000515156">
    <property type="component" value="Chromosome 7"/>
</dbReference>
<dbReference type="SUPFAM" id="SSF50044">
    <property type="entry name" value="SH3-domain"/>
    <property type="match status" value="1"/>
</dbReference>
<dbReference type="PANTHER" id="PTHR12301">
    <property type="entry name" value="SAM-DOMAIN, SH3 AND NUCLEAR LOCALIZATION SIGNALS PROTEIN RELATED"/>
    <property type="match status" value="1"/>
</dbReference>
<evidence type="ECO:0000259" key="5">
    <source>
        <dbReference type="PROSITE" id="PS50002"/>
    </source>
</evidence>
<evidence type="ECO:0000256" key="2">
    <source>
        <dbReference type="ARBA" id="ARBA00022553"/>
    </source>
</evidence>
<dbReference type="SMART" id="SM00454">
    <property type="entry name" value="SAM"/>
    <property type="match status" value="1"/>
</dbReference>
<feature type="region of interest" description="Disordered" evidence="4">
    <location>
        <begin position="100"/>
        <end position="122"/>
    </location>
</feature>
<feature type="domain" description="SAM" evidence="6">
    <location>
        <begin position="255"/>
        <end position="319"/>
    </location>
</feature>
<gene>
    <name evidence="8" type="primary">SASH3</name>
</gene>
<dbReference type="InterPro" id="IPR036028">
    <property type="entry name" value="SH3-like_dom_sf"/>
</dbReference>
<dbReference type="Gene3D" id="1.10.150.50">
    <property type="entry name" value="Transcription Factor, Ets-1"/>
    <property type="match status" value="1"/>
</dbReference>
<dbReference type="RefSeq" id="XP_030066109.1">
    <property type="nucleotide sequence ID" value="XM_030210249.1"/>
</dbReference>
<dbReference type="GeneID" id="115474658"/>
<dbReference type="InterPro" id="IPR051725">
    <property type="entry name" value="SAM-SH3_domain_protein"/>
</dbReference>
<evidence type="ECO:0000313" key="7">
    <source>
        <dbReference type="Proteomes" id="UP000515156"/>
    </source>
</evidence>
<feature type="compositionally biased region" description="Basic and acidic residues" evidence="4">
    <location>
        <begin position="360"/>
        <end position="376"/>
    </location>
</feature>
<dbReference type="CDD" id="cd11968">
    <property type="entry name" value="SH3_SASH3"/>
    <property type="match status" value="1"/>
</dbReference>
<proteinExistence type="predicted"/>
<dbReference type="FunCoup" id="A0A6P7YSD6">
    <property type="interactions" value="715"/>
</dbReference>
<dbReference type="CTD" id="54440"/>
<feature type="compositionally biased region" description="Polar residues" evidence="4">
    <location>
        <begin position="104"/>
        <end position="113"/>
    </location>
</feature>
<evidence type="ECO:0000313" key="8">
    <source>
        <dbReference type="RefSeq" id="XP_030066109.1"/>
    </source>
</evidence>
<dbReference type="Pfam" id="PF07653">
    <property type="entry name" value="SH3_2"/>
    <property type="match status" value="1"/>
</dbReference>
<feature type="compositionally biased region" description="Low complexity" evidence="4">
    <location>
        <begin position="22"/>
        <end position="41"/>
    </location>
</feature>
<dbReference type="GO" id="GO:0005737">
    <property type="term" value="C:cytoplasm"/>
    <property type="evidence" value="ECO:0007669"/>
    <property type="project" value="TreeGrafter"/>
</dbReference>
<dbReference type="InParanoid" id="A0A6P7YSD6"/>
<dbReference type="PANTHER" id="PTHR12301:SF5">
    <property type="entry name" value="SAM AND SH3 DOMAIN-CONTAINING PROTEIN 3"/>
    <property type="match status" value="1"/>
</dbReference>
<feature type="region of interest" description="Disordered" evidence="4">
    <location>
        <begin position="1"/>
        <end position="74"/>
    </location>
</feature>
<dbReference type="InterPro" id="IPR001660">
    <property type="entry name" value="SAM"/>
</dbReference>
<dbReference type="Pfam" id="PF00536">
    <property type="entry name" value="SAM_1"/>
    <property type="match status" value="1"/>
</dbReference>
<feature type="region of interest" description="Disordered" evidence="4">
    <location>
        <begin position="321"/>
        <end position="384"/>
    </location>
</feature>
<dbReference type="PROSITE" id="PS50105">
    <property type="entry name" value="SAM_DOMAIN"/>
    <property type="match status" value="1"/>
</dbReference>
<dbReference type="KEGG" id="muo:115474658"/>
<dbReference type="InterPro" id="IPR013761">
    <property type="entry name" value="SAM/pointed_sf"/>
</dbReference>
<reference evidence="8" key="1">
    <citation type="submission" date="2025-08" db="UniProtKB">
        <authorList>
            <consortium name="RefSeq"/>
        </authorList>
    </citation>
    <scope>IDENTIFICATION</scope>
</reference>
<dbReference type="Pfam" id="PF12485">
    <property type="entry name" value="SPIDER"/>
    <property type="match status" value="1"/>
</dbReference>
<feature type="domain" description="SH3" evidence="5">
    <location>
        <begin position="177"/>
        <end position="238"/>
    </location>
</feature>
<dbReference type="SMART" id="SM00326">
    <property type="entry name" value="SH3"/>
    <property type="match status" value="1"/>
</dbReference>
<dbReference type="GO" id="GO:0030890">
    <property type="term" value="P:positive regulation of B cell proliferation"/>
    <property type="evidence" value="ECO:0007669"/>
    <property type="project" value="TreeGrafter"/>
</dbReference>